<gene>
    <name evidence="23" type="ORF">RJT34_30280</name>
</gene>
<feature type="signal peptide" evidence="17">
    <location>
        <begin position="1"/>
        <end position="18"/>
    </location>
</feature>
<evidence type="ECO:0000256" key="17">
    <source>
        <dbReference type="SAM" id="SignalP"/>
    </source>
</evidence>
<dbReference type="AlphaFoldDB" id="A0AAN9I2H6"/>
<dbReference type="CDD" id="cd00028">
    <property type="entry name" value="B_lectin"/>
    <property type="match status" value="1"/>
</dbReference>
<feature type="domain" description="SWIM-type" evidence="22">
    <location>
        <begin position="360"/>
        <end position="405"/>
    </location>
</feature>
<keyword evidence="15" id="KW-0863">Zinc-finger</keyword>
<evidence type="ECO:0000256" key="4">
    <source>
        <dbReference type="ARBA" id="ARBA00022729"/>
    </source>
</evidence>
<dbReference type="InterPro" id="IPR008271">
    <property type="entry name" value="Ser/Thr_kinase_AS"/>
</dbReference>
<evidence type="ECO:0000256" key="2">
    <source>
        <dbReference type="ARBA" id="ARBA00022553"/>
    </source>
</evidence>
<dbReference type="Pfam" id="PF07714">
    <property type="entry name" value="PK_Tyr_Ser-Thr"/>
    <property type="match status" value="1"/>
</dbReference>
<keyword evidence="1 13" id="KW-0723">Serine/threonine-protein kinase</keyword>
<dbReference type="EMBL" id="JAYKXN010000008">
    <property type="protein sequence ID" value="KAK7262704.1"/>
    <property type="molecule type" value="Genomic_DNA"/>
</dbReference>
<dbReference type="Pfam" id="PF00954">
    <property type="entry name" value="S_locus_glycop"/>
    <property type="match status" value="1"/>
</dbReference>
<dbReference type="InterPro" id="IPR011009">
    <property type="entry name" value="Kinase-like_dom_sf"/>
</dbReference>
<evidence type="ECO:0000256" key="9">
    <source>
        <dbReference type="ARBA" id="ARBA00023170"/>
    </source>
</evidence>
<evidence type="ECO:0000313" key="23">
    <source>
        <dbReference type="EMBL" id="KAK7262704.1"/>
    </source>
</evidence>
<dbReference type="InterPro" id="IPR000742">
    <property type="entry name" value="EGF"/>
</dbReference>
<comment type="similarity">
    <text evidence="13">Belongs to the protein kinase superfamily. Ser/Thr protein kinase family.</text>
</comment>
<dbReference type="SMART" id="SM00108">
    <property type="entry name" value="B_lectin"/>
    <property type="match status" value="1"/>
</dbReference>
<dbReference type="FunFam" id="3.50.4.10:FF:000002">
    <property type="entry name" value="G-type lectin S-receptor-like serine/threonine-protein kinase"/>
    <property type="match status" value="1"/>
</dbReference>
<dbReference type="InterPro" id="IPR000719">
    <property type="entry name" value="Prot_kinase_dom"/>
</dbReference>
<keyword evidence="10" id="KW-0325">Glycoprotein</keyword>
<dbReference type="GO" id="GO:0048544">
    <property type="term" value="P:recognition of pollen"/>
    <property type="evidence" value="ECO:0007669"/>
    <property type="project" value="InterPro"/>
</dbReference>
<evidence type="ECO:0000313" key="24">
    <source>
        <dbReference type="Proteomes" id="UP001359559"/>
    </source>
</evidence>
<dbReference type="InterPro" id="IPR003609">
    <property type="entry name" value="Pan_app"/>
</dbReference>
<dbReference type="SUPFAM" id="SSF51110">
    <property type="entry name" value="alpha-D-mannose-specific plant lectins"/>
    <property type="match status" value="1"/>
</dbReference>
<keyword evidence="4 17" id="KW-0732">Signal</keyword>
<dbReference type="PROSITE" id="PS50011">
    <property type="entry name" value="PROTEIN_KINASE_DOM"/>
    <property type="match status" value="1"/>
</dbReference>
<evidence type="ECO:0000256" key="6">
    <source>
        <dbReference type="ARBA" id="ARBA00022777"/>
    </source>
</evidence>
<dbReference type="FunFam" id="2.90.10.10:FF:000004">
    <property type="entry name" value="G-type lectin S-receptor-like serine/threonine-protein kinase"/>
    <property type="match status" value="1"/>
</dbReference>
<dbReference type="PIRSF" id="PIRSF000641">
    <property type="entry name" value="SRK"/>
    <property type="match status" value="1"/>
</dbReference>
<keyword evidence="24" id="KW-1185">Reference proteome</keyword>
<keyword evidence="8" id="KW-1015">Disulfide bond</keyword>
<keyword evidence="16" id="KW-0472">Membrane</keyword>
<proteinExistence type="inferred from homology"/>
<dbReference type="PANTHER" id="PTHR32444:SF183">
    <property type="entry name" value="APPLE DOMAIN-CONTAINING PROTEIN"/>
    <property type="match status" value="1"/>
</dbReference>
<organism evidence="23 24">
    <name type="scientific">Clitoria ternatea</name>
    <name type="common">Butterfly pea</name>
    <dbReference type="NCBI Taxonomy" id="43366"/>
    <lineage>
        <taxon>Eukaryota</taxon>
        <taxon>Viridiplantae</taxon>
        <taxon>Streptophyta</taxon>
        <taxon>Embryophyta</taxon>
        <taxon>Tracheophyta</taxon>
        <taxon>Spermatophyta</taxon>
        <taxon>Magnoliopsida</taxon>
        <taxon>eudicotyledons</taxon>
        <taxon>Gunneridae</taxon>
        <taxon>Pentapetalae</taxon>
        <taxon>rosids</taxon>
        <taxon>fabids</taxon>
        <taxon>Fabales</taxon>
        <taxon>Fabaceae</taxon>
        <taxon>Papilionoideae</taxon>
        <taxon>50 kb inversion clade</taxon>
        <taxon>NPAAA clade</taxon>
        <taxon>indigoferoid/millettioid clade</taxon>
        <taxon>Phaseoleae</taxon>
        <taxon>Clitoria</taxon>
    </lineage>
</organism>
<comment type="caution">
    <text evidence="23">The sequence shown here is derived from an EMBL/GenBank/DDBJ whole genome shotgun (WGS) entry which is preliminary data.</text>
</comment>
<evidence type="ECO:0000259" key="19">
    <source>
        <dbReference type="PROSITE" id="PS50026"/>
    </source>
</evidence>
<evidence type="ECO:0000256" key="16">
    <source>
        <dbReference type="SAM" id="Phobius"/>
    </source>
</evidence>
<evidence type="ECO:0000256" key="8">
    <source>
        <dbReference type="ARBA" id="ARBA00023157"/>
    </source>
</evidence>
<keyword evidence="15" id="KW-0862">Zinc</keyword>
<keyword evidence="15" id="KW-0479">Metal-binding</keyword>
<keyword evidence="14" id="KW-0245">EGF-like domain</keyword>
<evidence type="ECO:0000256" key="11">
    <source>
        <dbReference type="ARBA" id="ARBA00047899"/>
    </source>
</evidence>
<comment type="catalytic activity">
    <reaction evidence="12 13">
        <text>L-seryl-[protein] + ATP = O-phospho-L-seryl-[protein] + ADP + H(+)</text>
        <dbReference type="Rhea" id="RHEA:17989"/>
        <dbReference type="Rhea" id="RHEA-COMP:9863"/>
        <dbReference type="Rhea" id="RHEA-COMP:11604"/>
        <dbReference type="ChEBI" id="CHEBI:15378"/>
        <dbReference type="ChEBI" id="CHEBI:29999"/>
        <dbReference type="ChEBI" id="CHEBI:30616"/>
        <dbReference type="ChEBI" id="CHEBI:83421"/>
        <dbReference type="ChEBI" id="CHEBI:456216"/>
        <dbReference type="EC" id="2.7.11.1"/>
    </reaction>
</comment>
<feature type="domain" description="Bulb-type lectin" evidence="20">
    <location>
        <begin position="19"/>
        <end position="141"/>
    </location>
</feature>
<evidence type="ECO:0000256" key="5">
    <source>
        <dbReference type="ARBA" id="ARBA00022741"/>
    </source>
</evidence>
<dbReference type="Gene3D" id="3.30.200.20">
    <property type="entry name" value="Phosphorylase Kinase, domain 1"/>
    <property type="match status" value="1"/>
</dbReference>
<dbReference type="Gene3D" id="2.90.10.10">
    <property type="entry name" value="Bulb-type lectin domain"/>
    <property type="match status" value="1"/>
</dbReference>
<dbReference type="CDD" id="cd14066">
    <property type="entry name" value="STKc_IRAK"/>
    <property type="match status" value="1"/>
</dbReference>
<dbReference type="Gene3D" id="1.10.510.10">
    <property type="entry name" value="Transferase(Phosphotransferase) domain 1"/>
    <property type="match status" value="1"/>
</dbReference>
<dbReference type="PANTHER" id="PTHR32444">
    <property type="entry name" value="BULB-TYPE LECTIN DOMAIN-CONTAINING PROTEIN"/>
    <property type="match status" value="1"/>
</dbReference>
<dbReference type="GO" id="GO:0005524">
    <property type="term" value="F:ATP binding"/>
    <property type="evidence" value="ECO:0007669"/>
    <property type="project" value="UniProtKB-KW"/>
</dbReference>
<dbReference type="SMART" id="SM00473">
    <property type="entry name" value="PAN_AP"/>
    <property type="match status" value="1"/>
</dbReference>
<feature type="transmembrane region" description="Helical" evidence="16">
    <location>
        <begin position="437"/>
        <end position="458"/>
    </location>
</feature>
<evidence type="ECO:0000256" key="15">
    <source>
        <dbReference type="PROSITE-ProRule" id="PRU00325"/>
    </source>
</evidence>
<evidence type="ECO:0000259" key="20">
    <source>
        <dbReference type="PROSITE" id="PS50927"/>
    </source>
</evidence>
<keyword evidence="9" id="KW-0675">Receptor</keyword>
<sequence length="816" mass="92250">MLFILFIILLLCVRNITSLDILAPGESIRDGETLVSNEGIFEVGFFSPGTSKNRYLGIWYKNVSPFTVVWVANRETSLQNNSGVLKVNEKGVLAILNGSNRTIWSSNISYKEINNPVAQLLDSGNLVVKNGQDREEDNFLWQSFDYPCDTFLPGMKLGRNLVTGQERTLSSWKNEDDPAKGEYSIKIDLRGYPQYFGFKGSIITYRAGSWNGKAFTGYPIHQLPEKYTYEFVFNEKEVYYEYKPRDKSVFYIYKLTPLGFGQRYVWTSETGSRKVIPTGGADPCENYALCGANSICNMDGNVPKCECLKGYAPIFPQQWNMSYWSSGCDPRNKPKCKNGITDGFFRYTNMKLPDTSLSWFSTTMNTEECQKSCLKNCSCTAYASLDIRSGGSGCQHWFGDMIDMRTFSKGGQDLYIRVPALELGHLSVSGNGNKKKIIGITIGAILFTLIMWSFIVILKKLGVARACYRKHYQNILRKEEIDLPTFDFAILAKATGNFSSSNKLGEGGFGPVYKGILINGQELAVKRLSKNSRQGLEEFKNEVLLITKLQHRNLVKLLGCCIRGEEIMLIYEYMPNRSLDYFIFDESKRKLLNWLKRFKIIGGIARGLLYLHQDSRLRIIHRDLKTSNILLDANLDSKISDFGLARTLLGDQTEANTNKVSGTYGYMPPEYAVRGCFSIKSDVFSFGVIVLEIVSGKKIREFSDPEHCHNLLGHAWRLWSEGRQLELLDEVLRERSTPSEVMRCIQVGLLCVQQKPGDRPDMSSVVLMLNGDKLLPKPKVPAFYIETDGIPENDTLLAKCTLFSPEEVSNTILEAR</sequence>
<keyword evidence="16" id="KW-0812">Transmembrane</keyword>
<keyword evidence="5 13" id="KW-0547">Nucleotide-binding</keyword>
<feature type="domain" description="Protein kinase" evidence="18">
    <location>
        <begin position="498"/>
        <end position="775"/>
    </location>
</feature>
<dbReference type="InterPro" id="IPR036426">
    <property type="entry name" value="Bulb-type_lectin_dom_sf"/>
</dbReference>
<evidence type="ECO:0000256" key="14">
    <source>
        <dbReference type="PROSITE-ProRule" id="PRU00076"/>
    </source>
</evidence>
<keyword evidence="2" id="KW-0597">Phosphoprotein</keyword>
<dbReference type="Pfam" id="PF01453">
    <property type="entry name" value="B_lectin"/>
    <property type="match status" value="1"/>
</dbReference>
<evidence type="ECO:0000256" key="13">
    <source>
        <dbReference type="PIRNR" id="PIRNR000641"/>
    </source>
</evidence>
<protein>
    <recommendedName>
        <fullName evidence="13">Receptor-like serine/threonine-protein kinase</fullName>
        <ecNumber evidence="13">2.7.11.1</ecNumber>
    </recommendedName>
</protein>
<dbReference type="SMART" id="SM00220">
    <property type="entry name" value="S_TKc"/>
    <property type="match status" value="1"/>
</dbReference>
<dbReference type="GO" id="GO:0008270">
    <property type="term" value="F:zinc ion binding"/>
    <property type="evidence" value="ECO:0007669"/>
    <property type="project" value="UniProtKB-KW"/>
</dbReference>
<keyword evidence="3 13" id="KW-0808">Transferase</keyword>
<evidence type="ECO:0000256" key="10">
    <source>
        <dbReference type="ARBA" id="ARBA00023180"/>
    </source>
</evidence>
<dbReference type="InterPro" id="IPR024171">
    <property type="entry name" value="SRK-like_kinase"/>
</dbReference>
<dbReference type="EC" id="2.7.11.1" evidence="13"/>
<dbReference type="FunFam" id="1.10.510.10:FF:002239">
    <property type="match status" value="1"/>
</dbReference>
<dbReference type="PROSITE" id="PS50927">
    <property type="entry name" value="BULB_LECTIN"/>
    <property type="match status" value="1"/>
</dbReference>
<comment type="caution">
    <text evidence="14">Lacks conserved residue(s) required for the propagation of feature annotation.</text>
</comment>
<dbReference type="PROSITE" id="PS00108">
    <property type="entry name" value="PROTEIN_KINASE_ST"/>
    <property type="match status" value="1"/>
</dbReference>
<evidence type="ECO:0000256" key="1">
    <source>
        <dbReference type="ARBA" id="ARBA00022527"/>
    </source>
</evidence>
<dbReference type="PROSITE" id="PS50026">
    <property type="entry name" value="EGF_3"/>
    <property type="match status" value="1"/>
</dbReference>
<dbReference type="GO" id="GO:0004674">
    <property type="term" value="F:protein serine/threonine kinase activity"/>
    <property type="evidence" value="ECO:0007669"/>
    <property type="project" value="UniProtKB-KW"/>
</dbReference>
<comment type="catalytic activity">
    <reaction evidence="11 13">
        <text>L-threonyl-[protein] + ATP = O-phospho-L-threonyl-[protein] + ADP + H(+)</text>
        <dbReference type="Rhea" id="RHEA:46608"/>
        <dbReference type="Rhea" id="RHEA-COMP:11060"/>
        <dbReference type="Rhea" id="RHEA-COMP:11605"/>
        <dbReference type="ChEBI" id="CHEBI:15378"/>
        <dbReference type="ChEBI" id="CHEBI:30013"/>
        <dbReference type="ChEBI" id="CHEBI:30616"/>
        <dbReference type="ChEBI" id="CHEBI:61977"/>
        <dbReference type="ChEBI" id="CHEBI:456216"/>
        <dbReference type="EC" id="2.7.11.1"/>
    </reaction>
</comment>
<dbReference type="Gene3D" id="3.50.4.10">
    <property type="entry name" value="Hepatocyte Growth Factor"/>
    <property type="match status" value="1"/>
</dbReference>
<evidence type="ECO:0000259" key="22">
    <source>
        <dbReference type="PROSITE" id="PS50966"/>
    </source>
</evidence>
<dbReference type="FunFam" id="3.30.200.20:FF:000195">
    <property type="entry name" value="G-type lectin S-receptor-like serine/threonine-protein kinase"/>
    <property type="match status" value="1"/>
</dbReference>
<dbReference type="PROSITE" id="PS50948">
    <property type="entry name" value="PAN"/>
    <property type="match status" value="1"/>
</dbReference>
<dbReference type="Pfam" id="PF08276">
    <property type="entry name" value="PAN_2"/>
    <property type="match status" value="1"/>
</dbReference>
<dbReference type="InterPro" id="IPR001480">
    <property type="entry name" value="Bulb-type_lectin_dom"/>
</dbReference>
<dbReference type="CDD" id="cd01098">
    <property type="entry name" value="PAN_AP_plant"/>
    <property type="match status" value="1"/>
</dbReference>
<dbReference type="Proteomes" id="UP001359559">
    <property type="component" value="Unassembled WGS sequence"/>
</dbReference>
<feature type="domain" description="Apple" evidence="21">
    <location>
        <begin position="336"/>
        <end position="419"/>
    </location>
</feature>
<evidence type="ECO:0000259" key="18">
    <source>
        <dbReference type="PROSITE" id="PS50011"/>
    </source>
</evidence>
<reference evidence="23 24" key="1">
    <citation type="submission" date="2024-01" db="EMBL/GenBank/DDBJ databases">
        <title>The genomes of 5 underutilized Papilionoideae crops provide insights into root nodulation and disease resistance.</title>
        <authorList>
            <person name="Yuan L."/>
        </authorList>
    </citation>
    <scope>NUCLEOTIDE SEQUENCE [LARGE SCALE GENOMIC DNA]</scope>
    <source>
        <strain evidence="23">LY-2023</strain>
        <tissue evidence="23">Leaf</tissue>
    </source>
</reference>
<dbReference type="PROSITE" id="PS50966">
    <property type="entry name" value="ZF_SWIM"/>
    <property type="match status" value="1"/>
</dbReference>
<evidence type="ECO:0000256" key="3">
    <source>
        <dbReference type="ARBA" id="ARBA00022679"/>
    </source>
</evidence>
<name>A0AAN9I2H6_CLITE</name>
<keyword evidence="6 13" id="KW-0418">Kinase</keyword>
<evidence type="ECO:0000259" key="21">
    <source>
        <dbReference type="PROSITE" id="PS50948"/>
    </source>
</evidence>
<accession>A0AAN9I2H6</accession>
<evidence type="ECO:0000256" key="12">
    <source>
        <dbReference type="ARBA" id="ARBA00048679"/>
    </source>
</evidence>
<dbReference type="InterPro" id="IPR001245">
    <property type="entry name" value="Ser-Thr/Tyr_kinase_cat_dom"/>
</dbReference>
<evidence type="ECO:0000256" key="7">
    <source>
        <dbReference type="ARBA" id="ARBA00022840"/>
    </source>
</evidence>
<dbReference type="InterPro" id="IPR000858">
    <property type="entry name" value="S_locus_glycoprot_dom"/>
</dbReference>
<keyword evidence="16" id="KW-1133">Transmembrane helix</keyword>
<dbReference type="InterPro" id="IPR007527">
    <property type="entry name" value="Znf_SWIM"/>
</dbReference>
<feature type="domain" description="EGF-like" evidence="19">
    <location>
        <begin position="280"/>
        <end position="317"/>
    </location>
</feature>
<keyword evidence="7 13" id="KW-0067">ATP-binding</keyword>
<dbReference type="SUPFAM" id="SSF56112">
    <property type="entry name" value="Protein kinase-like (PK-like)"/>
    <property type="match status" value="1"/>
</dbReference>
<feature type="chain" id="PRO_5043041419" description="Receptor-like serine/threonine-protein kinase" evidence="17">
    <location>
        <begin position="19"/>
        <end position="816"/>
    </location>
</feature>